<dbReference type="CDD" id="cd14785">
    <property type="entry name" value="V-ATPase_C"/>
    <property type="match status" value="1"/>
</dbReference>
<reference evidence="7" key="1">
    <citation type="submission" date="2020-11" db="EMBL/GenBank/DDBJ databases">
        <title>Chlorella ohadii genome sequencing and assembly.</title>
        <authorList>
            <person name="Murik O."/>
            <person name="Treves H."/>
            <person name="Kedem I."/>
            <person name="Shotland Y."/>
            <person name="Kaplan A."/>
        </authorList>
    </citation>
    <scope>NUCLEOTIDE SEQUENCE</scope>
    <source>
        <strain evidence="7">1</strain>
    </source>
</reference>
<keyword evidence="8" id="KW-1185">Reference proteome</keyword>
<dbReference type="FunFam" id="3.30.70.100:FF:000002">
    <property type="entry name" value="V-type proton ATPase subunit C"/>
    <property type="match status" value="1"/>
</dbReference>
<comment type="function">
    <text evidence="5">Subunit of the peripheral V1 complex of vacuolar ATPase. Subunit C is necessary for the assembly of the catalytic sector of the enzyme and is likely to have a specific function in its catalytic activity. V-ATPase is responsible for acidifying a variety of intracellular compartments in eukaryotic cells.</text>
</comment>
<dbReference type="AlphaFoldDB" id="A0AAD5H7P7"/>
<comment type="function">
    <text evidence="6">Subunit of the V1 complex of vacuolar(H+)-ATPase (V-ATPase), a multisubunit enzyme composed of a peripheral complex (V1) that hydrolyzes ATP and a membrane integral complex (V0) that translocates protons. V-ATPase is responsible for acidifying and maintaining the pH of intracellular compartments and in some cell types, is targeted to the plasma membrane, where it is responsible for acidifying the extracellular environment. Subunit C is necessary for the assembly of the catalytic sector of the enzyme and is likely to have a specific function in its catalytic activity.</text>
</comment>
<dbReference type="GO" id="GO:0000221">
    <property type="term" value="C:vacuolar proton-transporting V-type ATPase, V1 domain"/>
    <property type="evidence" value="ECO:0007669"/>
    <property type="project" value="TreeGrafter"/>
</dbReference>
<dbReference type="PANTHER" id="PTHR10137:SF0">
    <property type="entry name" value="V-TYPE PROTON ATPASE SUBUNIT C"/>
    <property type="match status" value="1"/>
</dbReference>
<dbReference type="Proteomes" id="UP001205105">
    <property type="component" value="Unassembled WGS sequence"/>
</dbReference>
<protein>
    <recommendedName>
        <fullName evidence="6">V-type proton ATPase subunit C</fullName>
    </recommendedName>
</protein>
<comment type="subunit">
    <text evidence="6">V-ATPase is a heteromultimeric enzyme composed of a peripheral catalytic V1 complex (components A to H) attached to an integral membrane V0 proton pore complex.</text>
</comment>
<dbReference type="InterPro" id="IPR004907">
    <property type="entry name" value="ATPase_V1-cplx_csu"/>
</dbReference>
<dbReference type="EMBL" id="JADXDR010000050">
    <property type="protein sequence ID" value="KAI7842587.1"/>
    <property type="molecule type" value="Genomic_DNA"/>
</dbReference>
<evidence type="ECO:0000256" key="5">
    <source>
        <dbReference type="ARBA" id="ARBA00025445"/>
    </source>
</evidence>
<dbReference type="Pfam" id="PF03223">
    <property type="entry name" value="V-ATPase_C"/>
    <property type="match status" value="1"/>
</dbReference>
<keyword evidence="3 6" id="KW-0375">Hydrogen ion transport</keyword>
<proteinExistence type="inferred from homology"/>
<dbReference type="GO" id="GO:0046961">
    <property type="term" value="F:proton-transporting ATPase activity, rotational mechanism"/>
    <property type="evidence" value="ECO:0007669"/>
    <property type="project" value="InterPro"/>
</dbReference>
<sequence length="367" mass="41199">MYWLVSLPHGGLPDRVWNQLQELTTYTNDHSHNFKFALPESFRVGTLDSLLGLSDDLAKVNAAVEGTVNKVRRQLMDLQSSVAPEDRADVWVEGQTPEGYLQRFAWNEAKYPSRRPLKDIVSSIMETVQKLDDDLKLKVTEFGQLRSQLQAAARKQQGSLAVRDLSALVAPGQLVDTENLTTLLVVVGKQARNDWLAQYEGLTEFVVPRSSEVVAEDQDYLVFSVVLFRRVVDNFKTAARTKGFQVKEVRLDPEGQRSSDAELARVRQDADGKRAALEQWCITSYGEAFSSWIHICAVRLFVESILRYGLPPQFLSVLMRPNPKTIARLRKVMESAFSGVGSHHFSTEGAGGDDMFPYVSFTLNIEG</sequence>
<accession>A0AAD5H7P7</accession>
<evidence type="ECO:0000256" key="6">
    <source>
        <dbReference type="RuleBase" id="RU364010"/>
    </source>
</evidence>
<evidence type="ECO:0000313" key="7">
    <source>
        <dbReference type="EMBL" id="KAI7842587.1"/>
    </source>
</evidence>
<dbReference type="Gene3D" id="3.30.70.1180">
    <property type="entry name" value="Vacuolar atp synthase subunit c, domain 1"/>
    <property type="match status" value="1"/>
</dbReference>
<evidence type="ECO:0000313" key="8">
    <source>
        <dbReference type="Proteomes" id="UP001205105"/>
    </source>
</evidence>
<comment type="similarity">
    <text evidence="1 6">Belongs to the V-ATPase C subunit family.</text>
</comment>
<comment type="caution">
    <text evidence="7">The sequence shown here is derived from an EMBL/GenBank/DDBJ whole genome shotgun (WGS) entry which is preliminary data.</text>
</comment>
<organism evidence="7 8">
    <name type="scientific">Chlorella ohadii</name>
    <dbReference type="NCBI Taxonomy" id="2649997"/>
    <lineage>
        <taxon>Eukaryota</taxon>
        <taxon>Viridiplantae</taxon>
        <taxon>Chlorophyta</taxon>
        <taxon>core chlorophytes</taxon>
        <taxon>Trebouxiophyceae</taxon>
        <taxon>Chlorellales</taxon>
        <taxon>Chlorellaceae</taxon>
        <taxon>Chlorella clade</taxon>
        <taxon>Chlorella</taxon>
    </lineage>
</organism>
<dbReference type="Gene3D" id="3.30.70.100">
    <property type="match status" value="1"/>
</dbReference>
<dbReference type="InterPro" id="IPR036132">
    <property type="entry name" value="Vac_ATP_synth_c_sf"/>
</dbReference>
<dbReference type="Gene3D" id="1.20.1460.10">
    <property type="entry name" value="subunit c (vma5p) of the yeast v-atpase, domain 2"/>
    <property type="match status" value="1"/>
</dbReference>
<dbReference type="PANTHER" id="PTHR10137">
    <property type="entry name" value="V-TYPE PROTON ATPASE SUBUNIT C"/>
    <property type="match status" value="1"/>
</dbReference>
<evidence type="ECO:0000256" key="4">
    <source>
        <dbReference type="ARBA" id="ARBA00023065"/>
    </source>
</evidence>
<evidence type="ECO:0000256" key="2">
    <source>
        <dbReference type="ARBA" id="ARBA00022448"/>
    </source>
</evidence>
<gene>
    <name evidence="7" type="ORF">COHA_003691</name>
</gene>
<evidence type="ECO:0000256" key="1">
    <source>
        <dbReference type="ARBA" id="ARBA00006138"/>
    </source>
</evidence>
<keyword evidence="2 6" id="KW-0813">Transport</keyword>
<name>A0AAD5H7P7_9CHLO</name>
<keyword evidence="4 6" id="KW-0406">Ion transport</keyword>
<dbReference type="SUPFAM" id="SSF118203">
    <property type="entry name" value="Vacuolar ATP synthase subunit C"/>
    <property type="match status" value="1"/>
</dbReference>
<evidence type="ECO:0000256" key="3">
    <source>
        <dbReference type="ARBA" id="ARBA00022781"/>
    </source>
</evidence>